<evidence type="ECO:0000256" key="2">
    <source>
        <dbReference type="SAM" id="Phobius"/>
    </source>
</evidence>
<feature type="region of interest" description="Disordered" evidence="1">
    <location>
        <begin position="1"/>
        <end position="31"/>
    </location>
</feature>
<proteinExistence type="predicted"/>
<dbReference type="AlphaFoldDB" id="A0A317E425"/>
<keyword evidence="4" id="KW-1185">Reference proteome</keyword>
<gene>
    <name evidence="3" type="ORF">DKG74_13220</name>
</gene>
<keyword evidence="2" id="KW-1133">Transmembrane helix</keyword>
<name>A0A317E425_9PROT</name>
<evidence type="ECO:0000256" key="1">
    <source>
        <dbReference type="SAM" id="MobiDB-lite"/>
    </source>
</evidence>
<evidence type="ECO:0008006" key="5">
    <source>
        <dbReference type="Google" id="ProtNLM"/>
    </source>
</evidence>
<dbReference type="EMBL" id="QGLE01000007">
    <property type="protein sequence ID" value="PWR21391.1"/>
    <property type="molecule type" value="Genomic_DNA"/>
</dbReference>
<feature type="compositionally biased region" description="Basic and acidic residues" evidence="1">
    <location>
        <begin position="7"/>
        <end position="23"/>
    </location>
</feature>
<sequence>MPAIRQTGKDEDMTQASARRENESDTAPLRADIDQLRQTLAELTRVVQQTGRDGTIAVADDMKAAGNQARAFVEAGTEGIARAVRAKPALACGVALGIGTLIGAALLRRG</sequence>
<comment type="caution">
    <text evidence="3">The sequence shown here is derived from an EMBL/GenBank/DDBJ whole genome shotgun (WGS) entry which is preliminary data.</text>
</comment>
<dbReference type="Proteomes" id="UP000245461">
    <property type="component" value="Unassembled WGS sequence"/>
</dbReference>
<feature type="transmembrane region" description="Helical" evidence="2">
    <location>
        <begin position="89"/>
        <end position="107"/>
    </location>
</feature>
<reference evidence="3 4" key="1">
    <citation type="submission" date="2018-05" db="EMBL/GenBank/DDBJ databases">
        <title>Zavarzinia sp. HR-AS.</title>
        <authorList>
            <person name="Lee Y."/>
            <person name="Jeon C.O."/>
        </authorList>
    </citation>
    <scope>NUCLEOTIDE SEQUENCE [LARGE SCALE GENOMIC DNA]</scope>
    <source>
        <strain evidence="3 4">HR-AS</strain>
    </source>
</reference>
<evidence type="ECO:0000313" key="4">
    <source>
        <dbReference type="Proteomes" id="UP000245461"/>
    </source>
</evidence>
<accession>A0A317E425</accession>
<organism evidence="3 4">
    <name type="scientific">Zavarzinia aquatilis</name>
    <dbReference type="NCBI Taxonomy" id="2211142"/>
    <lineage>
        <taxon>Bacteria</taxon>
        <taxon>Pseudomonadati</taxon>
        <taxon>Pseudomonadota</taxon>
        <taxon>Alphaproteobacteria</taxon>
        <taxon>Rhodospirillales</taxon>
        <taxon>Zavarziniaceae</taxon>
        <taxon>Zavarzinia</taxon>
    </lineage>
</organism>
<protein>
    <recommendedName>
        <fullName evidence="5">DUF883 domain-containing protein</fullName>
    </recommendedName>
</protein>
<keyword evidence="2" id="KW-0472">Membrane</keyword>
<keyword evidence="2" id="KW-0812">Transmembrane</keyword>
<evidence type="ECO:0000313" key="3">
    <source>
        <dbReference type="EMBL" id="PWR21391.1"/>
    </source>
</evidence>